<dbReference type="AlphaFoldDB" id="A0A7G5BS45"/>
<dbReference type="RefSeq" id="WP_182301113.1">
    <property type="nucleotide sequence ID" value="NZ_CP041969.1"/>
</dbReference>
<accession>A0A7G5BS45</accession>
<dbReference type="PROSITE" id="PS51257">
    <property type="entry name" value="PROKAR_LIPOPROTEIN"/>
    <property type="match status" value="1"/>
</dbReference>
<proteinExistence type="predicted"/>
<dbReference type="EMBL" id="CP041969">
    <property type="protein sequence ID" value="QMV39779.1"/>
    <property type="molecule type" value="Genomic_DNA"/>
</dbReference>
<organism evidence="2 3">
    <name type="scientific">Cohnella cholangitidis</name>
    <dbReference type="NCBI Taxonomy" id="2598458"/>
    <lineage>
        <taxon>Bacteria</taxon>
        <taxon>Bacillati</taxon>
        <taxon>Bacillota</taxon>
        <taxon>Bacilli</taxon>
        <taxon>Bacillales</taxon>
        <taxon>Paenibacillaceae</taxon>
        <taxon>Cohnella</taxon>
    </lineage>
</organism>
<reference evidence="2 3" key="1">
    <citation type="submission" date="2019-07" db="EMBL/GenBank/DDBJ databases">
        <authorList>
            <person name="Kim J.K."/>
            <person name="Cheong H.-M."/>
            <person name="Choi Y."/>
            <person name="Hwang K.J."/>
            <person name="Lee S."/>
            <person name="Choi C."/>
        </authorList>
    </citation>
    <scope>NUCLEOTIDE SEQUENCE [LARGE SCALE GENOMIC DNA]</scope>
    <source>
        <strain evidence="2 3">KS 22</strain>
    </source>
</reference>
<evidence type="ECO:0000313" key="3">
    <source>
        <dbReference type="Proteomes" id="UP000515679"/>
    </source>
</evidence>
<evidence type="ECO:0008006" key="4">
    <source>
        <dbReference type="Google" id="ProtNLM"/>
    </source>
</evidence>
<sequence>MGKLGKLLLVLSVILVLLTACASPSNKRGQDPKDVKVELDTDPAQVRSGEETMIQITVTGLVDEENTEVQFEIRNSDNKSLPDLIQEVETKGEGQFKAPYIFKKAAKYDVYIHLYNQDIHITKKKPLVVSE</sequence>
<keyword evidence="1" id="KW-0732">Signal</keyword>
<keyword evidence="3" id="KW-1185">Reference proteome</keyword>
<feature type="signal peptide" evidence="1">
    <location>
        <begin position="1"/>
        <end position="22"/>
    </location>
</feature>
<protein>
    <recommendedName>
        <fullName evidence="4">YtkA-like domain-containing protein</fullName>
    </recommendedName>
</protein>
<dbReference type="Proteomes" id="UP000515679">
    <property type="component" value="Chromosome"/>
</dbReference>
<feature type="chain" id="PRO_5029020821" description="YtkA-like domain-containing protein" evidence="1">
    <location>
        <begin position="23"/>
        <end position="131"/>
    </location>
</feature>
<evidence type="ECO:0000256" key="1">
    <source>
        <dbReference type="SAM" id="SignalP"/>
    </source>
</evidence>
<evidence type="ECO:0000313" key="2">
    <source>
        <dbReference type="EMBL" id="QMV39779.1"/>
    </source>
</evidence>
<dbReference type="KEGG" id="cchl:FPL14_00075"/>
<name>A0A7G5BS45_9BACL</name>
<gene>
    <name evidence="2" type="ORF">FPL14_00075</name>
</gene>